<dbReference type="Gene3D" id="2.130.10.10">
    <property type="entry name" value="YVTN repeat-like/Quinoprotein amine dehydrogenase"/>
    <property type="match status" value="1"/>
</dbReference>
<name>A0ABT7VSY1_9GAMM</name>
<reference evidence="1" key="1">
    <citation type="submission" date="2023-06" db="EMBL/GenBank/DDBJ databases">
        <title>Uncultivated large filamentous bacteria from sulfidic sediments reveal new species and different genomic features in energy metabolism and defense.</title>
        <authorList>
            <person name="Fonseca A."/>
        </authorList>
    </citation>
    <scope>NUCLEOTIDE SEQUENCE</scope>
    <source>
        <strain evidence="1">HSG4</strain>
    </source>
</reference>
<comment type="caution">
    <text evidence="1">The sequence shown here is derived from an EMBL/GenBank/DDBJ whole genome shotgun (WGS) entry which is preliminary data.</text>
</comment>
<accession>A0ABT7VSY1</accession>
<dbReference type="InterPro" id="IPR015943">
    <property type="entry name" value="WD40/YVTN_repeat-like_dom_sf"/>
</dbReference>
<protein>
    <submittedName>
        <fullName evidence="1">Uncharacterized protein</fullName>
    </submittedName>
</protein>
<organism evidence="1 2">
    <name type="scientific">Candidatus Marithioploca araucensis</name>
    <dbReference type="NCBI Taxonomy" id="70273"/>
    <lineage>
        <taxon>Bacteria</taxon>
        <taxon>Pseudomonadati</taxon>
        <taxon>Pseudomonadota</taxon>
        <taxon>Gammaproteobacteria</taxon>
        <taxon>Thiotrichales</taxon>
        <taxon>Thiotrichaceae</taxon>
        <taxon>Candidatus Marithioploca</taxon>
    </lineage>
</organism>
<evidence type="ECO:0000313" key="1">
    <source>
        <dbReference type="EMBL" id="MDM8562680.1"/>
    </source>
</evidence>
<dbReference type="SUPFAM" id="SSF51004">
    <property type="entry name" value="C-terminal (heme d1) domain of cytochrome cd1-nitrite reductase"/>
    <property type="match status" value="1"/>
</dbReference>
<dbReference type="InterPro" id="IPR011048">
    <property type="entry name" value="Haem_d1_sf"/>
</dbReference>
<evidence type="ECO:0000313" key="2">
    <source>
        <dbReference type="Proteomes" id="UP001171945"/>
    </source>
</evidence>
<proteinExistence type="predicted"/>
<dbReference type="Proteomes" id="UP001171945">
    <property type="component" value="Unassembled WGS sequence"/>
</dbReference>
<sequence length="205" mass="22550">MILDKKEVLRTTALSVLTITMAGTAVAKSLYVNKDLNANSPISAYDIQPDGCLSYQMTSSPTRYGGVGLGIDTDSETLFVTFEGSGTLDMVDANTLAILGRVTAPNATNLAGIVVDQDRQKVYAVDRNTNHLYVYSWVPPATLTNDVTTLSPSLLKLIFFGFRDYNIRGCKPCLIWRKGKIHFPFERGYAGIELLFLPHSNVMVF</sequence>
<keyword evidence="2" id="KW-1185">Reference proteome</keyword>
<dbReference type="EMBL" id="JAUCGM010000247">
    <property type="protein sequence ID" value="MDM8562680.1"/>
    <property type="molecule type" value="Genomic_DNA"/>
</dbReference>
<gene>
    <name evidence="1" type="ORF">QUF54_04925</name>
</gene>